<proteinExistence type="predicted"/>
<comment type="caution">
    <text evidence="1">The sequence shown here is derived from an EMBL/GenBank/DDBJ whole genome shotgun (WGS) entry which is preliminary data.</text>
</comment>
<dbReference type="EMBL" id="QBIY01011962">
    <property type="protein sequence ID" value="RXN27840.1"/>
    <property type="molecule type" value="Genomic_DNA"/>
</dbReference>
<reference evidence="1 2" key="1">
    <citation type="submission" date="2018-03" db="EMBL/GenBank/DDBJ databases">
        <title>Draft genome sequence of Rohu Carp (Labeo rohita).</title>
        <authorList>
            <person name="Das P."/>
            <person name="Kushwaha B."/>
            <person name="Joshi C.G."/>
            <person name="Kumar D."/>
            <person name="Nagpure N.S."/>
            <person name="Sahoo L."/>
            <person name="Das S.P."/>
            <person name="Bit A."/>
            <person name="Patnaik S."/>
            <person name="Meher P.K."/>
            <person name="Jayasankar P."/>
            <person name="Koringa P.G."/>
            <person name="Patel N.V."/>
            <person name="Hinsu A.T."/>
            <person name="Kumar R."/>
            <person name="Pandey M."/>
            <person name="Agarwal S."/>
            <person name="Srivastava S."/>
            <person name="Singh M."/>
            <person name="Iquebal M.A."/>
            <person name="Jaiswal S."/>
            <person name="Angadi U.B."/>
            <person name="Kumar N."/>
            <person name="Raza M."/>
            <person name="Shah T.M."/>
            <person name="Rai A."/>
            <person name="Jena J.K."/>
        </authorList>
    </citation>
    <scope>NUCLEOTIDE SEQUENCE [LARGE SCALE GENOMIC DNA]</scope>
    <source>
        <strain evidence="1">DASCIFA01</strain>
        <tissue evidence="1">Testis</tissue>
    </source>
</reference>
<dbReference type="AlphaFoldDB" id="A0A498N473"/>
<keyword evidence="2" id="KW-1185">Reference proteome</keyword>
<protein>
    <submittedName>
        <fullName evidence="1">Uncharacterized protein</fullName>
    </submittedName>
</protein>
<evidence type="ECO:0000313" key="2">
    <source>
        <dbReference type="Proteomes" id="UP000290572"/>
    </source>
</evidence>
<dbReference type="Proteomes" id="UP000290572">
    <property type="component" value="Unassembled WGS sequence"/>
</dbReference>
<name>A0A498N473_LABRO</name>
<accession>A0A498N473</accession>
<organism evidence="1 2">
    <name type="scientific">Labeo rohita</name>
    <name type="common">Indian major carp</name>
    <name type="synonym">Cyprinus rohita</name>
    <dbReference type="NCBI Taxonomy" id="84645"/>
    <lineage>
        <taxon>Eukaryota</taxon>
        <taxon>Metazoa</taxon>
        <taxon>Chordata</taxon>
        <taxon>Craniata</taxon>
        <taxon>Vertebrata</taxon>
        <taxon>Euteleostomi</taxon>
        <taxon>Actinopterygii</taxon>
        <taxon>Neopterygii</taxon>
        <taxon>Teleostei</taxon>
        <taxon>Ostariophysi</taxon>
        <taxon>Cypriniformes</taxon>
        <taxon>Cyprinidae</taxon>
        <taxon>Labeoninae</taxon>
        <taxon>Labeonini</taxon>
        <taxon>Labeo</taxon>
    </lineage>
</organism>
<evidence type="ECO:0000313" key="1">
    <source>
        <dbReference type="EMBL" id="RXN27840.1"/>
    </source>
</evidence>
<sequence length="148" mass="16891">MIRNLFLQCSYFSFKFLSFTLLALQRGLRLGFYIDREAKFRERRWMVFKTFKLKSNYHGLVPAPSTKLAKQMFTGVNGTGSASRYCSGKKSMQSLQMGQKEEDQLEYAKSRKSPSPFGLGILPENVRIRLCLKGLCGTYEGEKFGTVA</sequence>
<gene>
    <name evidence="1" type="ORF">ROHU_019849</name>
</gene>